<keyword evidence="2" id="KW-0732">Signal</keyword>
<keyword evidence="6" id="KW-1185">Reference proteome</keyword>
<evidence type="ECO:0000256" key="1">
    <source>
        <dbReference type="SAM" id="Phobius"/>
    </source>
</evidence>
<feature type="domain" description="Lnb N-terminal periplasmic" evidence="3">
    <location>
        <begin position="39"/>
        <end position="163"/>
    </location>
</feature>
<keyword evidence="1" id="KW-0812">Transmembrane</keyword>
<feature type="transmembrane region" description="Helical" evidence="1">
    <location>
        <begin position="259"/>
        <end position="279"/>
    </location>
</feature>
<feature type="transmembrane region" description="Helical" evidence="1">
    <location>
        <begin position="372"/>
        <end position="388"/>
    </location>
</feature>
<gene>
    <name evidence="5" type="ORF">H8744_08995</name>
</gene>
<proteinExistence type="predicted"/>
<organism evidence="5 6">
    <name type="scientific">Jilunia laotingensis</name>
    <dbReference type="NCBI Taxonomy" id="2763675"/>
    <lineage>
        <taxon>Bacteria</taxon>
        <taxon>Pseudomonadati</taxon>
        <taxon>Bacteroidota</taxon>
        <taxon>Bacteroidia</taxon>
        <taxon>Bacteroidales</taxon>
        <taxon>Bacteroidaceae</taxon>
        <taxon>Jilunia</taxon>
    </lineage>
</organism>
<dbReference type="InterPro" id="IPR057436">
    <property type="entry name" value="5TMH_Lnb"/>
</dbReference>
<feature type="chain" id="PRO_5036859631" evidence="2">
    <location>
        <begin position="26"/>
        <end position="394"/>
    </location>
</feature>
<dbReference type="AlphaFoldDB" id="A0A926F7P1"/>
<keyword evidence="1" id="KW-1133">Transmembrane helix</keyword>
<feature type="domain" description="Lnb-like transmembrane" evidence="4">
    <location>
        <begin position="262"/>
        <end position="387"/>
    </location>
</feature>
<dbReference type="Pfam" id="PF25221">
    <property type="entry name" value="5TMH_Lnb"/>
    <property type="match status" value="1"/>
</dbReference>
<evidence type="ECO:0000256" key="2">
    <source>
        <dbReference type="SAM" id="SignalP"/>
    </source>
</evidence>
<dbReference type="EMBL" id="JACRTF010000001">
    <property type="protein sequence ID" value="MBC8593379.1"/>
    <property type="molecule type" value="Genomic_DNA"/>
</dbReference>
<keyword evidence="1" id="KW-0472">Membrane</keyword>
<dbReference type="Pfam" id="PF13387">
    <property type="entry name" value="Lnb_N"/>
    <property type="match status" value="1"/>
</dbReference>
<sequence length="394" mass="45247">MSRQTISSVVLFLSVLLCLSTNSYASGNTLPKLSDKALVSIVTCSATPDYEGGFGHSSLRIQDAELKIDVVFNFGTYSTQQSFFVYKIFLGTVISSLDGEAFSKFAHRYKTEKRGMNEYYLNLSQQQKQSLWEELNRILLTGERFYKFKVPTNNCSTQLRDVLFKQCGWDKSQFLNQYTGRTYRDVEQGDPLENCWLHLLFNLTCSDIDKEINIYEAAFNPNGLINLLSEVRQDDQPVLMASHRLFPPTLFKQSPNVKLSLSTFLILLIIASILTYLQVKKGRYYIWFDRILLFISGIFGCFLFSLVLFSEIEQLRTNYNLFWALPTNLILAFILKKNNPKWVKVWIQLTCISFLLFPVAAIVGGQYIPTEAYLFTATLLISMLPYAISKRKVL</sequence>
<name>A0A926F7P1_9BACT</name>
<dbReference type="Proteomes" id="UP000651085">
    <property type="component" value="Unassembled WGS sequence"/>
</dbReference>
<protein>
    <submittedName>
        <fullName evidence="5">DUF4105 domain-containing protein</fullName>
    </submittedName>
</protein>
<evidence type="ECO:0000259" key="4">
    <source>
        <dbReference type="Pfam" id="PF25221"/>
    </source>
</evidence>
<evidence type="ECO:0000259" key="3">
    <source>
        <dbReference type="Pfam" id="PF13387"/>
    </source>
</evidence>
<evidence type="ECO:0000313" key="6">
    <source>
        <dbReference type="Proteomes" id="UP000651085"/>
    </source>
</evidence>
<dbReference type="InterPro" id="IPR025178">
    <property type="entry name" value="Lnb_N"/>
</dbReference>
<feature type="transmembrane region" description="Helical" evidence="1">
    <location>
        <begin position="291"/>
        <end position="312"/>
    </location>
</feature>
<accession>A0A926F7P1</accession>
<feature type="signal peptide" evidence="2">
    <location>
        <begin position="1"/>
        <end position="25"/>
    </location>
</feature>
<feature type="transmembrane region" description="Helical" evidence="1">
    <location>
        <begin position="347"/>
        <end position="366"/>
    </location>
</feature>
<reference evidence="5" key="1">
    <citation type="submission" date="2020-08" db="EMBL/GenBank/DDBJ databases">
        <title>Genome public.</title>
        <authorList>
            <person name="Liu C."/>
            <person name="Sun Q."/>
        </authorList>
    </citation>
    <scope>NUCLEOTIDE SEQUENCE</scope>
    <source>
        <strain evidence="5">N12</strain>
    </source>
</reference>
<dbReference type="RefSeq" id="WP_262434521.1">
    <property type="nucleotide sequence ID" value="NZ_JACRTF010000001.1"/>
</dbReference>
<comment type="caution">
    <text evidence="5">The sequence shown here is derived from an EMBL/GenBank/DDBJ whole genome shotgun (WGS) entry which is preliminary data.</text>
</comment>
<evidence type="ECO:0000313" key="5">
    <source>
        <dbReference type="EMBL" id="MBC8593379.1"/>
    </source>
</evidence>